<geneLocation type="plasmid" evidence="2 3">
    <name>pNY11312-NR</name>
</geneLocation>
<feature type="region of interest" description="Disordered" evidence="1">
    <location>
        <begin position="1"/>
        <end position="26"/>
    </location>
</feature>
<dbReference type="RefSeq" id="WP_270120460.1">
    <property type="nucleotide sequence ID" value="NZ_CP096917.1"/>
</dbReference>
<keyword evidence="2" id="KW-0614">Plasmid</keyword>
<evidence type="ECO:0000256" key="1">
    <source>
        <dbReference type="SAM" id="MobiDB-lite"/>
    </source>
</evidence>
<proteinExistence type="predicted"/>
<keyword evidence="3" id="KW-1185">Reference proteome</keyword>
<reference evidence="2 3" key="1">
    <citation type="submission" date="2022-05" db="EMBL/GenBank/DDBJ databases">
        <title>Complete sequence of strain NY11312.</title>
        <authorList>
            <person name="Zhou D."/>
        </authorList>
    </citation>
    <scope>NUCLEOTIDE SEQUENCE [LARGE SCALE GENOMIC DNA]</scope>
    <source>
        <strain evidence="2 3">NY11312</strain>
        <plasmid evidence="2 3">pNY11312-NR</plasmid>
    </source>
</reference>
<gene>
    <name evidence="2" type="ORF">M2J83_21210</name>
</gene>
<organism evidence="2 3">
    <name type="scientific">Alcaligenes faecalis</name>
    <dbReference type="NCBI Taxonomy" id="511"/>
    <lineage>
        <taxon>Bacteria</taxon>
        <taxon>Pseudomonadati</taxon>
        <taxon>Pseudomonadota</taxon>
        <taxon>Betaproteobacteria</taxon>
        <taxon>Burkholderiales</taxon>
        <taxon>Alcaligenaceae</taxon>
        <taxon>Alcaligenes</taxon>
    </lineage>
</organism>
<accession>A0ABY7N8E4</accession>
<dbReference type="Proteomes" id="UP001211866">
    <property type="component" value="Plasmid pNY11312-NR"/>
</dbReference>
<dbReference type="Pfam" id="PF05534">
    <property type="entry name" value="HicB"/>
    <property type="match status" value="1"/>
</dbReference>
<evidence type="ECO:0000313" key="2">
    <source>
        <dbReference type="EMBL" id="WBM40425.1"/>
    </source>
</evidence>
<protein>
    <submittedName>
        <fullName evidence="2">Toxin-antitoxin system HicB family antitoxin</fullName>
    </submittedName>
</protein>
<evidence type="ECO:0000313" key="3">
    <source>
        <dbReference type="Proteomes" id="UP001211866"/>
    </source>
</evidence>
<dbReference type="InterPro" id="IPR008651">
    <property type="entry name" value="Uncharacterised_HicB"/>
</dbReference>
<dbReference type="EMBL" id="CP096917">
    <property type="protein sequence ID" value="WBM40425.1"/>
    <property type="molecule type" value="Genomic_DNA"/>
</dbReference>
<name>A0ABY7N8E4_ALCFA</name>
<sequence>MENQLLAPEAGQAEPKAKPSKRRRGSIYKDRQVVSLRLPEGLHADLLAFADEQQVVLNTYILGLVEADLAERRKLSRAKAGKK</sequence>